<dbReference type="Gene3D" id="1.20.1280.50">
    <property type="match status" value="1"/>
</dbReference>
<organism evidence="2 3">
    <name type="scientific">Capsicum annuum</name>
    <name type="common">Capsicum pepper</name>
    <dbReference type="NCBI Taxonomy" id="4072"/>
    <lineage>
        <taxon>Eukaryota</taxon>
        <taxon>Viridiplantae</taxon>
        <taxon>Streptophyta</taxon>
        <taxon>Embryophyta</taxon>
        <taxon>Tracheophyta</taxon>
        <taxon>Spermatophyta</taxon>
        <taxon>Magnoliopsida</taxon>
        <taxon>eudicotyledons</taxon>
        <taxon>Gunneridae</taxon>
        <taxon>Pentapetalae</taxon>
        <taxon>asterids</taxon>
        <taxon>lamiids</taxon>
        <taxon>Solanales</taxon>
        <taxon>Solanaceae</taxon>
        <taxon>Solanoideae</taxon>
        <taxon>Capsiceae</taxon>
        <taxon>Capsicum</taxon>
    </lineage>
</organism>
<sequence length="918" mass="104479">MKQRKCDNKIKGKGYSPLSEQQDGIQKLKQELSKSFSMKDLGLAKQILGMQIFCDKKAKKLWLSQEKYIQKVLRRFNMDKAKVVSTPLAMHFKLSTKQCPSSDNEKEDMKKVSYASAVGSLMYAMVCTRSDIAHVVGVVSHFFSNPGREHWNVVKWIMRYLCGTSSMSLCFGIGKPSLCDYTDSDMAGDVDTRKSTSRYLVTFAGGDVSWQSRLQKYVALSTIEAELIAAVEACKELLWMKRFMGKLGCAQERFVDGKLYWVNSNSSARNIIYIDLVDEKWEKMELPSFGEGDNDLQLGVFGSDLSVLIDNKRKHLYLFMSDSKAWLALFSSPEFIDTHFIVSANNTEFLVLGALEILVVSGLFSWFFINGNVTEAFDLDYPMKIPHKSVWIVGSVNGLICLAIEENDLFIWNPSIRKFKKLPDSRPMLRCGYYFMYGFGYDKVYDDYKEAPSCIEKKEEKENNRAYLSNVSRHPRKVISVVVDWDREKKLVLTALTKMELQMESVGDEASHQHSKRHQPTIQTSDSIFTLPILPPELITEILVRLPVKSLLKFKSVSKSWLALILSPDFIKNHLNLSANNKDNTYHRIILSNSHPPRDPKVCPLRSLLDGDFVTEAYDFDYPMKNTTSCFWTVGSVNGLICLEVVDIGLCIWNPTIRKYKTLADHGTELNDDDTCSYGFGYDEVHDDYKSGDLESDLAKSVDGKIHWMTSEGEIIFMDLVDEKWATLNHPCYGEDLRLKIGVFGSDLSIFTSSAELWVLKEYGVEESWENILTIKTHDIYDIRPLFIKSNKGPEQDNLTSGLGHYKWCPPCRCGPEFKLSLGKYLVQVGAVKMTIEVMAMKQHGNLSLSDGEIRAANLISSPKFIKSHLEVSANNMDNTHHRLMLKYRNDNNFKDWSLSSLLYEPDKAEASVKVVAF</sequence>
<dbReference type="AlphaFoldDB" id="A0A2G2ZTS1"/>
<dbReference type="SMART" id="SM00256">
    <property type="entry name" value="FBOX"/>
    <property type="match status" value="1"/>
</dbReference>
<evidence type="ECO:0000313" key="3">
    <source>
        <dbReference type="Proteomes" id="UP000222542"/>
    </source>
</evidence>
<dbReference type="CDD" id="cd09272">
    <property type="entry name" value="RNase_HI_RT_Ty1"/>
    <property type="match status" value="1"/>
</dbReference>
<dbReference type="InterPro" id="IPR013187">
    <property type="entry name" value="F-box-assoc_dom_typ3"/>
</dbReference>
<dbReference type="InterPro" id="IPR013103">
    <property type="entry name" value="RVT_2"/>
</dbReference>
<comment type="caution">
    <text evidence="2">The sequence shown here is derived from an EMBL/GenBank/DDBJ whole genome shotgun (WGS) entry which is preliminary data.</text>
</comment>
<dbReference type="InterPro" id="IPR001810">
    <property type="entry name" value="F-box_dom"/>
</dbReference>
<name>A0A2G2ZTS1_CAPAN</name>
<proteinExistence type="predicted"/>
<dbReference type="PROSITE" id="PS50181">
    <property type="entry name" value="FBOX"/>
    <property type="match status" value="1"/>
</dbReference>
<dbReference type="PANTHER" id="PTHR31672:SF13">
    <property type="entry name" value="F-BOX PROTEIN CPR30-LIKE"/>
    <property type="match status" value="1"/>
</dbReference>
<protein>
    <recommendedName>
        <fullName evidence="1">F-box domain-containing protein</fullName>
    </recommendedName>
</protein>
<feature type="domain" description="F-box" evidence="1">
    <location>
        <begin position="528"/>
        <end position="574"/>
    </location>
</feature>
<dbReference type="PANTHER" id="PTHR31672">
    <property type="entry name" value="BNACNNG10540D PROTEIN"/>
    <property type="match status" value="1"/>
</dbReference>
<dbReference type="SUPFAM" id="SSF81383">
    <property type="entry name" value="F-box domain"/>
    <property type="match status" value="1"/>
</dbReference>
<dbReference type="Gramene" id="PHT85374">
    <property type="protein sequence ID" value="PHT85374"/>
    <property type="gene ID" value="T459_07480"/>
</dbReference>
<dbReference type="InterPro" id="IPR050796">
    <property type="entry name" value="SCF_F-box_component"/>
</dbReference>
<reference evidence="2 3" key="1">
    <citation type="journal article" date="2014" name="Nat. Genet.">
        <title>Genome sequence of the hot pepper provides insights into the evolution of pungency in Capsicum species.</title>
        <authorList>
            <person name="Kim S."/>
            <person name="Park M."/>
            <person name="Yeom S.I."/>
            <person name="Kim Y.M."/>
            <person name="Lee J.M."/>
            <person name="Lee H.A."/>
            <person name="Seo E."/>
            <person name="Choi J."/>
            <person name="Cheong K."/>
            <person name="Kim K.T."/>
            <person name="Jung K."/>
            <person name="Lee G.W."/>
            <person name="Oh S.K."/>
            <person name="Bae C."/>
            <person name="Kim S.B."/>
            <person name="Lee H.Y."/>
            <person name="Kim S.Y."/>
            <person name="Kim M.S."/>
            <person name="Kang B.C."/>
            <person name="Jo Y.D."/>
            <person name="Yang H.B."/>
            <person name="Jeong H.J."/>
            <person name="Kang W.H."/>
            <person name="Kwon J.K."/>
            <person name="Shin C."/>
            <person name="Lim J.Y."/>
            <person name="Park J.H."/>
            <person name="Huh J.H."/>
            <person name="Kim J.S."/>
            <person name="Kim B.D."/>
            <person name="Cohen O."/>
            <person name="Paran I."/>
            <person name="Suh M.C."/>
            <person name="Lee S.B."/>
            <person name="Kim Y.K."/>
            <person name="Shin Y."/>
            <person name="Noh S.J."/>
            <person name="Park J."/>
            <person name="Seo Y.S."/>
            <person name="Kwon S.Y."/>
            <person name="Kim H.A."/>
            <person name="Park J.M."/>
            <person name="Kim H.J."/>
            <person name="Choi S.B."/>
            <person name="Bosland P.W."/>
            <person name="Reeves G."/>
            <person name="Jo S.H."/>
            <person name="Lee B.W."/>
            <person name="Cho H.T."/>
            <person name="Choi H.S."/>
            <person name="Lee M.S."/>
            <person name="Yu Y."/>
            <person name="Do Choi Y."/>
            <person name="Park B.S."/>
            <person name="van Deynze A."/>
            <person name="Ashrafi H."/>
            <person name="Hill T."/>
            <person name="Kim W.T."/>
            <person name="Pai H.S."/>
            <person name="Ahn H.K."/>
            <person name="Yeam I."/>
            <person name="Giovannoni J.J."/>
            <person name="Rose J.K."/>
            <person name="Sorensen I."/>
            <person name="Lee S.J."/>
            <person name="Kim R.W."/>
            <person name="Choi I.Y."/>
            <person name="Choi B.S."/>
            <person name="Lim J.S."/>
            <person name="Lee Y.H."/>
            <person name="Choi D."/>
        </authorList>
    </citation>
    <scope>NUCLEOTIDE SEQUENCE [LARGE SCALE GENOMIC DNA]</scope>
    <source>
        <strain evidence="3">cv. CM334</strain>
    </source>
</reference>
<dbReference type="CDD" id="cd22157">
    <property type="entry name" value="F-box_AtFBW1-like"/>
    <property type="match status" value="1"/>
</dbReference>
<keyword evidence="3" id="KW-1185">Reference proteome</keyword>
<evidence type="ECO:0000259" key="1">
    <source>
        <dbReference type="PROSITE" id="PS50181"/>
    </source>
</evidence>
<dbReference type="InterPro" id="IPR036047">
    <property type="entry name" value="F-box-like_dom_sf"/>
</dbReference>
<gene>
    <name evidence="2" type="ORF">T459_07480</name>
</gene>
<reference evidence="2 3" key="2">
    <citation type="journal article" date="2017" name="Genome Biol.">
        <title>New reference genome sequences of hot pepper reveal the massive evolution of plant disease-resistance genes by retroduplication.</title>
        <authorList>
            <person name="Kim S."/>
            <person name="Park J."/>
            <person name="Yeom S.I."/>
            <person name="Kim Y.M."/>
            <person name="Seo E."/>
            <person name="Kim K.T."/>
            <person name="Kim M.S."/>
            <person name="Lee J.M."/>
            <person name="Cheong K."/>
            <person name="Shin H.S."/>
            <person name="Kim S.B."/>
            <person name="Han K."/>
            <person name="Lee J."/>
            <person name="Park M."/>
            <person name="Lee H.A."/>
            <person name="Lee H.Y."/>
            <person name="Lee Y."/>
            <person name="Oh S."/>
            <person name="Lee J.H."/>
            <person name="Choi E."/>
            <person name="Choi E."/>
            <person name="Lee S.E."/>
            <person name="Jeon J."/>
            <person name="Kim H."/>
            <person name="Choi G."/>
            <person name="Song H."/>
            <person name="Lee J."/>
            <person name="Lee S.C."/>
            <person name="Kwon J.K."/>
            <person name="Lee H.Y."/>
            <person name="Koo N."/>
            <person name="Hong Y."/>
            <person name="Kim R.W."/>
            <person name="Kang W.H."/>
            <person name="Huh J.H."/>
            <person name="Kang B.C."/>
            <person name="Yang T.J."/>
            <person name="Lee Y.H."/>
            <person name="Bennetzen J.L."/>
            <person name="Choi D."/>
        </authorList>
    </citation>
    <scope>NUCLEOTIDE SEQUENCE [LARGE SCALE GENOMIC DNA]</scope>
    <source>
        <strain evidence="3">cv. CM334</strain>
    </source>
</reference>
<dbReference type="Proteomes" id="UP000222542">
    <property type="component" value="Unassembled WGS sequence"/>
</dbReference>
<dbReference type="Pfam" id="PF07727">
    <property type="entry name" value="RVT_2"/>
    <property type="match status" value="1"/>
</dbReference>
<dbReference type="EMBL" id="AYRZ02000003">
    <property type="protein sequence ID" value="PHT85374.1"/>
    <property type="molecule type" value="Genomic_DNA"/>
</dbReference>
<accession>A0A2G2ZTS1</accession>
<dbReference type="InterPro" id="IPR017451">
    <property type="entry name" value="F-box-assoc_interact_dom"/>
</dbReference>
<evidence type="ECO:0000313" key="2">
    <source>
        <dbReference type="EMBL" id="PHT85374.1"/>
    </source>
</evidence>
<dbReference type="Pfam" id="PF08268">
    <property type="entry name" value="FBA_3"/>
    <property type="match status" value="2"/>
</dbReference>
<dbReference type="NCBIfam" id="TIGR01640">
    <property type="entry name" value="F_box_assoc_1"/>
    <property type="match status" value="1"/>
</dbReference>
<dbReference type="Pfam" id="PF00646">
    <property type="entry name" value="F-box"/>
    <property type="match status" value="1"/>
</dbReference>